<dbReference type="InterPro" id="IPR051533">
    <property type="entry name" value="WaaL-like"/>
</dbReference>
<dbReference type="InterPro" id="IPR007016">
    <property type="entry name" value="O-antigen_ligase-rel_domated"/>
</dbReference>
<reference evidence="7 8" key="1">
    <citation type="submission" date="2016-02" db="EMBL/GenBank/DDBJ databases">
        <title>Draft genome sequence of Polaribacter atrinae KACC17473.</title>
        <authorList>
            <person name="Shin S.-K."/>
            <person name="Yi H."/>
        </authorList>
    </citation>
    <scope>NUCLEOTIDE SEQUENCE [LARGE SCALE GENOMIC DNA]</scope>
    <source>
        <strain evidence="7 8">KACC 17473</strain>
    </source>
</reference>
<dbReference type="GO" id="GO:0016020">
    <property type="term" value="C:membrane"/>
    <property type="evidence" value="ECO:0007669"/>
    <property type="project" value="UniProtKB-SubCell"/>
</dbReference>
<feature type="domain" description="O-antigen ligase-related" evidence="6">
    <location>
        <begin position="195"/>
        <end position="349"/>
    </location>
</feature>
<evidence type="ECO:0000313" key="8">
    <source>
        <dbReference type="Proteomes" id="UP000076923"/>
    </source>
</evidence>
<feature type="transmembrane region" description="Helical" evidence="5">
    <location>
        <begin position="384"/>
        <end position="401"/>
    </location>
</feature>
<accession>A0A176TGC4</accession>
<feature type="transmembrane region" description="Helical" evidence="5">
    <location>
        <begin position="186"/>
        <end position="203"/>
    </location>
</feature>
<evidence type="ECO:0000259" key="6">
    <source>
        <dbReference type="Pfam" id="PF04932"/>
    </source>
</evidence>
<evidence type="ECO:0000256" key="2">
    <source>
        <dbReference type="ARBA" id="ARBA00022692"/>
    </source>
</evidence>
<feature type="transmembrane region" description="Helical" evidence="5">
    <location>
        <begin position="361"/>
        <end position="378"/>
    </location>
</feature>
<feature type="transmembrane region" description="Helical" evidence="5">
    <location>
        <begin position="332"/>
        <end position="354"/>
    </location>
</feature>
<evidence type="ECO:0000256" key="3">
    <source>
        <dbReference type="ARBA" id="ARBA00022989"/>
    </source>
</evidence>
<feature type="transmembrane region" description="Helical" evidence="5">
    <location>
        <begin position="77"/>
        <end position="95"/>
    </location>
</feature>
<dbReference type="EMBL" id="LVWE01000001">
    <property type="protein sequence ID" value="OAD46829.1"/>
    <property type="molecule type" value="Genomic_DNA"/>
</dbReference>
<feature type="transmembrane region" description="Helical" evidence="5">
    <location>
        <begin position="158"/>
        <end position="179"/>
    </location>
</feature>
<organism evidence="7 8">
    <name type="scientific">Polaribacter atrinae</name>
    <dbReference type="NCBI Taxonomy" id="1333662"/>
    <lineage>
        <taxon>Bacteria</taxon>
        <taxon>Pseudomonadati</taxon>
        <taxon>Bacteroidota</taxon>
        <taxon>Flavobacteriia</taxon>
        <taxon>Flavobacteriales</taxon>
        <taxon>Flavobacteriaceae</taxon>
    </lineage>
</organism>
<evidence type="ECO:0000313" key="7">
    <source>
        <dbReference type="EMBL" id="OAD46829.1"/>
    </source>
</evidence>
<feature type="transmembrane region" description="Helical" evidence="5">
    <location>
        <begin position="55"/>
        <end position="71"/>
    </location>
</feature>
<dbReference type="OrthoDB" id="1631746at2"/>
<comment type="subcellular location">
    <subcellularLocation>
        <location evidence="1">Membrane</location>
        <topology evidence="1">Multi-pass membrane protein</topology>
    </subcellularLocation>
</comment>
<comment type="caution">
    <text evidence="7">The sequence shown here is derived from an EMBL/GenBank/DDBJ whole genome shotgun (WGS) entry which is preliminary data.</text>
</comment>
<dbReference type="Proteomes" id="UP000076923">
    <property type="component" value="Unassembled WGS sequence"/>
</dbReference>
<dbReference type="STRING" id="1333662.LPB303_00840"/>
<keyword evidence="2 5" id="KW-0812">Transmembrane</keyword>
<evidence type="ECO:0000256" key="1">
    <source>
        <dbReference type="ARBA" id="ARBA00004141"/>
    </source>
</evidence>
<feature type="transmembrane region" description="Helical" evidence="5">
    <location>
        <begin position="233"/>
        <end position="252"/>
    </location>
</feature>
<protein>
    <recommendedName>
        <fullName evidence="6">O-antigen ligase-related domain-containing protein</fullName>
    </recommendedName>
</protein>
<evidence type="ECO:0000256" key="4">
    <source>
        <dbReference type="ARBA" id="ARBA00023136"/>
    </source>
</evidence>
<dbReference type="PANTHER" id="PTHR37422">
    <property type="entry name" value="TEICHURONIC ACID BIOSYNTHESIS PROTEIN TUAE"/>
    <property type="match status" value="1"/>
</dbReference>
<dbReference type="PANTHER" id="PTHR37422:SF13">
    <property type="entry name" value="LIPOPOLYSACCHARIDE BIOSYNTHESIS PROTEIN PA4999-RELATED"/>
    <property type="match status" value="1"/>
</dbReference>
<keyword evidence="3 5" id="KW-1133">Transmembrane helix</keyword>
<proteinExistence type="predicted"/>
<name>A0A176TGC4_9FLAO</name>
<keyword evidence="8" id="KW-1185">Reference proteome</keyword>
<dbReference type="Pfam" id="PF04932">
    <property type="entry name" value="Wzy_C"/>
    <property type="match status" value="1"/>
</dbReference>
<dbReference type="AlphaFoldDB" id="A0A176TGC4"/>
<feature type="transmembrane region" description="Helical" evidence="5">
    <location>
        <begin position="24"/>
        <end position="43"/>
    </location>
</feature>
<dbReference type="RefSeq" id="WP_068447147.1">
    <property type="nucleotide sequence ID" value="NZ_CP150660.1"/>
</dbReference>
<gene>
    <name evidence="7" type="ORF">LPB303_00840</name>
</gene>
<keyword evidence="4 5" id="KW-0472">Membrane</keyword>
<sequence>MERVVTKLTIILYLSLAAFPLMKANINSIFIIFCSIFAVYDFIKTKKKITFDSKIIALTFVFWMFLFHEIFTLDLSLTKILLHLPFLIFPIIFLYKPSYIDNKVRDRSLLIFQGSVVLQTIIYLIVFLKENKIQQIFAINNYNIPLFRTYVLENTSVAIHQTYFSAFLLTSLTISLFLGLKKTVRFSLIFNLLNIIFTSFFIFVFVSKINIILLVLTFIIYLIISFKSFKKKLLLKFISVFLIVGAFFILAFNGLVKERFNEIRTEINRPLVGNYHNSINIRVAIIKCSLNLLEELPLLGYGKSLQEELNNCYQNSFKSDFYKISTYNTHNYYFNLILYGGWVFLLLFLYYLYYLFRKVNYPKFILVFIVQILIINLTENFFSRHYGIILFIYFISLFLPNKKMLRN</sequence>
<feature type="transmembrane region" description="Helical" evidence="5">
    <location>
        <begin position="209"/>
        <end position="226"/>
    </location>
</feature>
<evidence type="ECO:0000256" key="5">
    <source>
        <dbReference type="SAM" id="Phobius"/>
    </source>
</evidence>
<feature type="transmembrane region" description="Helical" evidence="5">
    <location>
        <begin position="107"/>
        <end position="128"/>
    </location>
</feature>